<organism evidence="1 2">
    <name type="scientific">Zhenhengia yiwuensis</name>
    <dbReference type="NCBI Taxonomy" id="2763666"/>
    <lineage>
        <taxon>Bacteria</taxon>
        <taxon>Bacillati</taxon>
        <taxon>Bacillota</taxon>
        <taxon>Clostridia</taxon>
        <taxon>Lachnospirales</taxon>
        <taxon>Lachnospiraceae</taxon>
        <taxon>Zhenhengia</taxon>
    </lineage>
</organism>
<comment type="caution">
    <text evidence="1">The sequence shown here is derived from an EMBL/GenBank/DDBJ whole genome shotgun (WGS) entry which is preliminary data.</text>
</comment>
<dbReference type="EMBL" id="JACRSY010000053">
    <property type="protein sequence ID" value="MBC8581454.1"/>
    <property type="molecule type" value="Genomic_DNA"/>
</dbReference>
<accession>A0A926IFW2</accession>
<reference evidence="1" key="1">
    <citation type="submission" date="2020-08" db="EMBL/GenBank/DDBJ databases">
        <title>Genome public.</title>
        <authorList>
            <person name="Liu C."/>
            <person name="Sun Q."/>
        </authorList>
    </citation>
    <scope>NUCLEOTIDE SEQUENCE</scope>
    <source>
        <strain evidence="1">NSJ-12</strain>
    </source>
</reference>
<name>A0A926IFW2_9FIRM</name>
<evidence type="ECO:0000313" key="2">
    <source>
        <dbReference type="Proteomes" id="UP000655830"/>
    </source>
</evidence>
<protein>
    <submittedName>
        <fullName evidence="1">Uncharacterized protein</fullName>
    </submittedName>
</protein>
<proteinExistence type="predicted"/>
<gene>
    <name evidence="1" type="ORF">H8718_18345</name>
</gene>
<keyword evidence="2" id="KW-1185">Reference proteome</keyword>
<dbReference type="AlphaFoldDB" id="A0A926IFW2"/>
<dbReference type="RefSeq" id="WP_249334387.1">
    <property type="nucleotide sequence ID" value="NZ_JACRSY010000053.1"/>
</dbReference>
<evidence type="ECO:0000313" key="1">
    <source>
        <dbReference type="EMBL" id="MBC8581454.1"/>
    </source>
</evidence>
<dbReference type="Proteomes" id="UP000655830">
    <property type="component" value="Unassembled WGS sequence"/>
</dbReference>
<sequence>MNDKERYCTVEESVKESLKEVKLMREGKIPKCNWRDSLVKLKEELEEFDTDESLKLNKK</sequence>